<evidence type="ECO:0000256" key="4">
    <source>
        <dbReference type="ARBA" id="ARBA00004496"/>
    </source>
</evidence>
<dbReference type="GO" id="GO:0046872">
    <property type="term" value="F:metal ion binding"/>
    <property type="evidence" value="ECO:0007669"/>
    <property type="project" value="UniProtKB-KW"/>
</dbReference>
<evidence type="ECO:0000256" key="6">
    <source>
        <dbReference type="ARBA" id="ARBA00011245"/>
    </source>
</evidence>
<feature type="site" description="Contributes to substrate recognition" evidence="16">
    <location>
        <position position="102"/>
    </location>
</feature>
<feature type="binding site" evidence="17">
    <location>
        <position position="101"/>
    </location>
    <ligand>
        <name>Zn(2+)</name>
        <dbReference type="ChEBI" id="CHEBI:29105"/>
    </ligand>
</feature>
<dbReference type="FunFam" id="3.40.50.1000:FF:000168">
    <property type="entry name" value="D,D-heptose 1,7-bisphosphate phosphatase"/>
    <property type="match status" value="1"/>
</dbReference>
<dbReference type="NCBIfam" id="TIGR01662">
    <property type="entry name" value="HAD-SF-IIIA"/>
    <property type="match status" value="1"/>
</dbReference>
<dbReference type="GO" id="GO:0005737">
    <property type="term" value="C:cytoplasm"/>
    <property type="evidence" value="ECO:0007669"/>
    <property type="project" value="UniProtKB-SubCell"/>
</dbReference>
<dbReference type="EMBL" id="CACVAY010000127">
    <property type="protein sequence ID" value="CAA6825374.1"/>
    <property type="molecule type" value="Genomic_DNA"/>
</dbReference>
<dbReference type="InterPro" id="IPR023214">
    <property type="entry name" value="HAD_sf"/>
</dbReference>
<dbReference type="InterPro" id="IPR004446">
    <property type="entry name" value="Heptose_bisP_phosphatase"/>
</dbReference>
<gene>
    <name evidence="18" type="ORF">HELGO_WM7979</name>
</gene>
<evidence type="ECO:0000256" key="8">
    <source>
        <dbReference type="ARBA" id="ARBA00022723"/>
    </source>
</evidence>
<feature type="binding site" evidence="17">
    <location>
        <position position="99"/>
    </location>
    <ligand>
        <name>Zn(2+)</name>
        <dbReference type="ChEBI" id="CHEBI:29105"/>
    </ligand>
</feature>
<dbReference type="NCBIfam" id="NF006506">
    <property type="entry name" value="PRK08942.1"/>
    <property type="match status" value="1"/>
</dbReference>
<organism evidence="18">
    <name type="scientific">uncultured Thiotrichaceae bacterium</name>
    <dbReference type="NCBI Taxonomy" id="298394"/>
    <lineage>
        <taxon>Bacteria</taxon>
        <taxon>Pseudomonadati</taxon>
        <taxon>Pseudomonadota</taxon>
        <taxon>Gammaproteobacteria</taxon>
        <taxon>Thiotrichales</taxon>
        <taxon>Thiotrichaceae</taxon>
        <taxon>environmental samples</taxon>
    </lineage>
</organism>
<feature type="site" description="Stabilizes the phosphoryl group" evidence="16">
    <location>
        <position position="103"/>
    </location>
</feature>
<comment type="pathway">
    <text evidence="5">Nucleotide-sugar biosynthesis; ADP-L-glycero-beta-D-manno-heptose biosynthesis; ADP-L-glycero-beta-D-manno-heptose from D-glycero-beta-D-manno-heptose 7-phosphate: step 2/4.</text>
</comment>
<keyword evidence="7 14" id="KW-0963">Cytoplasm</keyword>
<proteinExistence type="inferred from homology"/>
<evidence type="ECO:0000256" key="11">
    <source>
        <dbReference type="ARBA" id="ARBA00022842"/>
    </source>
</evidence>
<keyword evidence="10 17" id="KW-0862">Zinc</keyword>
<dbReference type="Pfam" id="PF13242">
    <property type="entry name" value="Hydrolase_like"/>
    <property type="match status" value="1"/>
</dbReference>
<evidence type="ECO:0000256" key="9">
    <source>
        <dbReference type="ARBA" id="ARBA00022801"/>
    </source>
</evidence>
<dbReference type="PANTHER" id="PTHR42891">
    <property type="entry name" value="D-GLYCERO-BETA-D-MANNO-HEPTOSE-1,7-BISPHOSPHATE 7-PHOSPHATASE"/>
    <property type="match status" value="1"/>
</dbReference>
<feature type="binding site" evidence="17">
    <location>
        <position position="9"/>
    </location>
    <ligand>
        <name>Mg(2+)</name>
        <dbReference type="ChEBI" id="CHEBI:18420"/>
    </ligand>
</feature>
<evidence type="ECO:0000256" key="2">
    <source>
        <dbReference type="ARBA" id="ARBA00001946"/>
    </source>
</evidence>
<comment type="subcellular location">
    <subcellularLocation>
        <location evidence="4 14">Cytoplasm</location>
    </subcellularLocation>
</comment>
<name>A0A6S6U111_9GAMM</name>
<dbReference type="GO" id="GO:0005975">
    <property type="term" value="P:carbohydrate metabolic process"/>
    <property type="evidence" value="ECO:0007669"/>
    <property type="project" value="InterPro"/>
</dbReference>
<comment type="similarity">
    <text evidence="13 14">Belongs to the gmhB family.</text>
</comment>
<dbReference type="Gene3D" id="3.40.50.1000">
    <property type="entry name" value="HAD superfamily/HAD-like"/>
    <property type="match status" value="1"/>
</dbReference>
<dbReference type="SUPFAM" id="SSF56784">
    <property type="entry name" value="HAD-like"/>
    <property type="match status" value="1"/>
</dbReference>
<accession>A0A6S6U111</accession>
<evidence type="ECO:0000256" key="13">
    <source>
        <dbReference type="ARBA" id="ARBA00061616"/>
    </source>
</evidence>
<evidence type="ECO:0000256" key="7">
    <source>
        <dbReference type="ARBA" id="ARBA00022490"/>
    </source>
</evidence>
<evidence type="ECO:0000256" key="14">
    <source>
        <dbReference type="PIRNR" id="PIRNR004682"/>
    </source>
</evidence>
<sequence>MLPKLVILDRDGVINEDSDQYIKSPAEWIPIPASLEAIAKLNTAGILVGVATNQSGIARGYYDEQTLADMHKKMQTLLASRGGHIDSIRYCSHGPDNSCECRKPKAGMLLDIIQHLGMAKSECIFIGDTLSDSQAANNAAIDFALVKTGKGKRTLRNNPNFLQNTPVFQSLADYVEQLGLSV</sequence>
<feature type="active site" description="Nucleophile" evidence="15">
    <location>
        <position position="9"/>
    </location>
</feature>
<dbReference type="NCBIfam" id="TIGR01656">
    <property type="entry name" value="Histidinol-ppas"/>
    <property type="match status" value="1"/>
</dbReference>
<comment type="cofactor">
    <cofactor evidence="2 17">
        <name>Mg(2+)</name>
        <dbReference type="ChEBI" id="CHEBI:18420"/>
    </cofactor>
</comment>
<dbReference type="GO" id="GO:0034200">
    <property type="term" value="F:D-glycero-beta-D-manno-heptose 1,7-bisphosphate 7-phosphatase activity"/>
    <property type="evidence" value="ECO:0007669"/>
    <property type="project" value="UniProtKB-EC"/>
</dbReference>
<reference evidence="18" key="1">
    <citation type="submission" date="2020-01" db="EMBL/GenBank/DDBJ databases">
        <authorList>
            <person name="Meier V. D."/>
            <person name="Meier V D."/>
        </authorList>
    </citation>
    <scope>NUCLEOTIDE SEQUENCE</scope>
    <source>
        <strain evidence="18">HLG_WM_MAG_07</strain>
    </source>
</reference>
<dbReference type="CDD" id="cd07503">
    <property type="entry name" value="HAD_HisB-N"/>
    <property type="match status" value="1"/>
</dbReference>
<keyword evidence="11 17" id="KW-0460">Magnesium</keyword>
<dbReference type="PANTHER" id="PTHR42891:SF1">
    <property type="entry name" value="D-GLYCERO-BETA-D-MANNO-HEPTOSE-1,7-BISPHOSPHATE 7-PHOSPHATASE"/>
    <property type="match status" value="1"/>
</dbReference>
<keyword evidence="12 14" id="KW-0119">Carbohydrate metabolism</keyword>
<dbReference type="EC" id="3.1.3.-" evidence="14"/>
<evidence type="ECO:0000256" key="3">
    <source>
        <dbReference type="ARBA" id="ARBA00001947"/>
    </source>
</evidence>
<keyword evidence="9 14" id="KW-0378">Hydrolase</keyword>
<feature type="binding site" evidence="17">
    <location>
        <position position="91"/>
    </location>
    <ligand>
        <name>Zn(2+)</name>
        <dbReference type="ChEBI" id="CHEBI:29105"/>
    </ligand>
</feature>
<evidence type="ECO:0000256" key="12">
    <source>
        <dbReference type="ARBA" id="ARBA00023277"/>
    </source>
</evidence>
<keyword evidence="8 17" id="KW-0479">Metal-binding</keyword>
<feature type="binding site" evidence="17">
    <location>
        <position position="11"/>
    </location>
    <ligand>
        <name>Mg(2+)</name>
        <dbReference type="ChEBI" id="CHEBI:18420"/>
    </ligand>
</feature>
<dbReference type="InterPro" id="IPR006549">
    <property type="entry name" value="HAD-SF_hydro_IIIA"/>
</dbReference>
<feature type="active site" description="Nucleophile" evidence="15">
    <location>
        <position position="11"/>
    </location>
</feature>
<feature type="site" description="Stabilizes the phosphoryl group" evidence="16">
    <location>
        <position position="52"/>
    </location>
</feature>
<evidence type="ECO:0000256" key="17">
    <source>
        <dbReference type="PIRSR" id="PIRSR004682-4"/>
    </source>
</evidence>
<evidence type="ECO:0000313" key="18">
    <source>
        <dbReference type="EMBL" id="CAA6825374.1"/>
    </source>
</evidence>
<dbReference type="PIRSF" id="PIRSF004682">
    <property type="entry name" value="GmhB"/>
    <property type="match status" value="1"/>
</dbReference>
<feature type="binding site" evidence="17">
    <location>
        <position position="128"/>
    </location>
    <ligand>
        <name>Mg(2+)</name>
        <dbReference type="ChEBI" id="CHEBI:18420"/>
    </ligand>
</feature>
<evidence type="ECO:0000256" key="15">
    <source>
        <dbReference type="PIRSR" id="PIRSR004682-1"/>
    </source>
</evidence>
<evidence type="ECO:0000256" key="5">
    <source>
        <dbReference type="ARBA" id="ARBA00004708"/>
    </source>
</evidence>
<protein>
    <recommendedName>
        <fullName evidence="14">D,D-heptose 1,7-bisphosphate phosphatase</fullName>
        <ecNumber evidence="14">3.1.3.-</ecNumber>
    </recommendedName>
</protein>
<evidence type="ECO:0000256" key="10">
    <source>
        <dbReference type="ARBA" id="ARBA00022833"/>
    </source>
</evidence>
<dbReference type="InterPro" id="IPR036412">
    <property type="entry name" value="HAD-like_sf"/>
</dbReference>
<feature type="binding site" evidence="17">
    <location>
        <position position="93"/>
    </location>
    <ligand>
        <name>Zn(2+)</name>
        <dbReference type="ChEBI" id="CHEBI:29105"/>
    </ligand>
</feature>
<comment type="subunit">
    <text evidence="6">Monomer.</text>
</comment>
<evidence type="ECO:0000256" key="16">
    <source>
        <dbReference type="PIRSR" id="PIRSR004682-3"/>
    </source>
</evidence>
<dbReference type="AlphaFoldDB" id="A0A6S6U111"/>
<evidence type="ECO:0000256" key="1">
    <source>
        <dbReference type="ARBA" id="ARBA00001226"/>
    </source>
</evidence>
<comment type="catalytic activity">
    <reaction evidence="1">
        <text>D-glycero-beta-D-manno-heptose 1,7-bisphosphate + H2O = D-glycero-beta-D-manno-heptose 1-phosphate + phosphate</text>
        <dbReference type="Rhea" id="RHEA:28518"/>
        <dbReference type="ChEBI" id="CHEBI:15377"/>
        <dbReference type="ChEBI" id="CHEBI:43474"/>
        <dbReference type="ChEBI" id="CHEBI:60208"/>
        <dbReference type="ChEBI" id="CHEBI:61593"/>
        <dbReference type="EC" id="3.1.3.82"/>
    </reaction>
</comment>
<comment type="cofactor">
    <cofactor evidence="3 17">
        <name>Zn(2+)</name>
        <dbReference type="ChEBI" id="CHEBI:29105"/>
    </cofactor>
</comment>
<dbReference type="InterPro" id="IPR006543">
    <property type="entry name" value="Histidinol-phos"/>
</dbReference>